<dbReference type="InterPro" id="IPR015943">
    <property type="entry name" value="WD40/YVTN_repeat-like_dom_sf"/>
</dbReference>
<dbReference type="PROSITE" id="PS50011">
    <property type="entry name" value="PROTEIN_KINASE_DOM"/>
    <property type="match status" value="1"/>
</dbReference>
<dbReference type="GO" id="GO:0009751">
    <property type="term" value="P:response to salicylic acid"/>
    <property type="evidence" value="ECO:0007669"/>
    <property type="project" value="UniProtKB-ARBA"/>
</dbReference>
<feature type="transmembrane region" description="Helical" evidence="27">
    <location>
        <begin position="371"/>
        <end position="388"/>
    </location>
</feature>
<evidence type="ECO:0000256" key="26">
    <source>
        <dbReference type="SAM" id="MobiDB-lite"/>
    </source>
</evidence>
<dbReference type="InterPro" id="IPR010513">
    <property type="entry name" value="KEN_dom"/>
</dbReference>
<comment type="subunit">
    <text evidence="25">Homodimer; disulfide-linked. Dimer formation is driven by hydrophobic interactions within the N-terminal luminal domains and stabilized by disulfide bridges.</text>
</comment>
<dbReference type="EC" id="2.7.11.1" evidence="2"/>
<dbReference type="InterPro" id="IPR038357">
    <property type="entry name" value="KEN_sf"/>
</dbReference>
<comment type="subcellular location">
    <subcellularLocation>
        <location evidence="1">Endoplasmic reticulum membrane</location>
        <topology evidence="1">Single-pass type I membrane protein</topology>
    </subcellularLocation>
</comment>
<dbReference type="SUPFAM" id="SSF50998">
    <property type="entry name" value="Quinoprotein alcohol dehydrogenase-like"/>
    <property type="match status" value="1"/>
</dbReference>
<dbReference type="GO" id="GO:0051082">
    <property type="term" value="F:unfolded protein binding"/>
    <property type="evidence" value="ECO:0007669"/>
    <property type="project" value="TreeGrafter"/>
</dbReference>
<dbReference type="GO" id="GO:0004674">
    <property type="term" value="F:protein serine/threonine kinase activity"/>
    <property type="evidence" value="ECO:0007669"/>
    <property type="project" value="UniProtKB-KW"/>
</dbReference>
<proteinExistence type="predicted"/>
<evidence type="ECO:0000256" key="2">
    <source>
        <dbReference type="ARBA" id="ARBA00012513"/>
    </source>
</evidence>
<dbReference type="PANTHER" id="PTHR13954:SF6">
    <property type="entry name" value="NON-SPECIFIC SERINE_THREONINE PROTEIN KINASE"/>
    <property type="match status" value="1"/>
</dbReference>
<keyword evidence="17" id="KW-1015">Disulfide bond</keyword>
<feature type="signal peptide" evidence="28">
    <location>
        <begin position="1"/>
        <end position="25"/>
    </location>
</feature>
<dbReference type="InterPro" id="IPR045133">
    <property type="entry name" value="IRE1/2-like"/>
</dbReference>
<evidence type="ECO:0000256" key="22">
    <source>
        <dbReference type="ARBA" id="ARBA00023268"/>
    </source>
</evidence>
<evidence type="ECO:0000256" key="18">
    <source>
        <dbReference type="ARBA" id="ARBA00023163"/>
    </source>
</evidence>
<keyword evidence="11" id="KW-0256">Endoplasmic reticulum</keyword>
<dbReference type="Proteomes" id="UP001172457">
    <property type="component" value="Chromosome 1"/>
</dbReference>
<keyword evidence="13" id="KW-0391">Immunity</keyword>
<evidence type="ECO:0000256" key="24">
    <source>
        <dbReference type="ARBA" id="ARBA00048679"/>
    </source>
</evidence>
<keyword evidence="5" id="KW-0808">Transferase</keyword>
<evidence type="ECO:0000256" key="17">
    <source>
        <dbReference type="ARBA" id="ARBA00023157"/>
    </source>
</evidence>
<dbReference type="Gene3D" id="2.130.10.10">
    <property type="entry name" value="YVTN repeat-like/Quinoprotein amine dehydrogenase"/>
    <property type="match status" value="1"/>
</dbReference>
<feature type="compositionally biased region" description="Polar residues" evidence="26">
    <location>
        <begin position="327"/>
        <end position="347"/>
    </location>
</feature>
<evidence type="ECO:0000256" key="7">
    <source>
        <dbReference type="ARBA" id="ARBA00022729"/>
    </source>
</evidence>
<keyword evidence="22" id="KW-0511">Multifunctional enzyme</keyword>
<keyword evidence="9" id="KW-0418">Kinase</keyword>
<feature type="region of interest" description="Disordered" evidence="26">
    <location>
        <begin position="315"/>
        <end position="359"/>
    </location>
</feature>
<reference evidence="31" key="1">
    <citation type="submission" date="2023-03" db="EMBL/GenBank/DDBJ databases">
        <title>Chromosome-scale reference genome and RAD-based genetic map of yellow starthistle (Centaurea solstitialis) reveal putative structural variation and QTLs associated with invader traits.</title>
        <authorList>
            <person name="Reatini B."/>
            <person name="Cang F.A."/>
            <person name="Jiang Q."/>
            <person name="Mckibben M.T.W."/>
            <person name="Barker M.S."/>
            <person name="Rieseberg L.H."/>
            <person name="Dlugosch K.M."/>
        </authorList>
    </citation>
    <scope>NUCLEOTIDE SEQUENCE</scope>
    <source>
        <strain evidence="31">CAN-66</strain>
        <tissue evidence="31">Leaf</tissue>
    </source>
</reference>
<dbReference type="PROSITE" id="PS51392">
    <property type="entry name" value="KEN"/>
    <property type="match status" value="1"/>
</dbReference>
<keyword evidence="20" id="KW-0508">mRNA splicing</keyword>
<evidence type="ECO:0000256" key="16">
    <source>
        <dbReference type="ARBA" id="ARBA00023136"/>
    </source>
</evidence>
<feature type="chain" id="PRO_5041408771" description="non-specific serine/threonine protein kinase" evidence="28">
    <location>
        <begin position="26"/>
        <end position="884"/>
    </location>
</feature>
<feature type="domain" description="Protein kinase" evidence="29">
    <location>
        <begin position="460"/>
        <end position="750"/>
    </location>
</feature>
<evidence type="ECO:0000256" key="20">
    <source>
        <dbReference type="ARBA" id="ARBA00023187"/>
    </source>
</evidence>
<evidence type="ECO:0000256" key="21">
    <source>
        <dbReference type="ARBA" id="ARBA00023230"/>
    </source>
</evidence>
<evidence type="ECO:0000256" key="4">
    <source>
        <dbReference type="ARBA" id="ARBA00022664"/>
    </source>
</evidence>
<keyword evidence="12" id="KW-0067">ATP-binding</keyword>
<dbReference type="CDD" id="cd10422">
    <property type="entry name" value="RNase_Ire1"/>
    <property type="match status" value="1"/>
</dbReference>
<evidence type="ECO:0000313" key="32">
    <source>
        <dbReference type="Proteomes" id="UP001172457"/>
    </source>
</evidence>
<evidence type="ECO:0000256" key="1">
    <source>
        <dbReference type="ARBA" id="ARBA00004115"/>
    </source>
</evidence>
<dbReference type="FunFam" id="1.10.510.10:FF:000463">
    <property type="entry name" value="Serine/threonine-protein kinase/endoribonuclease IRE1a"/>
    <property type="match status" value="1"/>
</dbReference>
<dbReference type="AlphaFoldDB" id="A0AA38TWV6"/>
<organism evidence="31 32">
    <name type="scientific">Centaurea solstitialis</name>
    <name type="common">yellow star-thistle</name>
    <dbReference type="NCBI Taxonomy" id="347529"/>
    <lineage>
        <taxon>Eukaryota</taxon>
        <taxon>Viridiplantae</taxon>
        <taxon>Streptophyta</taxon>
        <taxon>Embryophyta</taxon>
        <taxon>Tracheophyta</taxon>
        <taxon>Spermatophyta</taxon>
        <taxon>Magnoliopsida</taxon>
        <taxon>eudicotyledons</taxon>
        <taxon>Gunneridae</taxon>
        <taxon>Pentapetalae</taxon>
        <taxon>asterids</taxon>
        <taxon>campanulids</taxon>
        <taxon>Asterales</taxon>
        <taxon>Asteraceae</taxon>
        <taxon>Carduoideae</taxon>
        <taxon>Cardueae</taxon>
        <taxon>Centaureinae</taxon>
        <taxon>Centaurea</taxon>
    </lineage>
</organism>
<keyword evidence="16 27" id="KW-0472">Membrane</keyword>
<keyword evidence="7 28" id="KW-0732">Signal</keyword>
<keyword evidence="32" id="KW-1185">Reference proteome</keyword>
<sequence>MKHTLILSLLANLLLVLLLFGAIDSVPDLEISNFNHAPARRSLLSFADNHDTALVAALDGTINLVYRESGRIIWSFASGSPIYSSYQAPNNHDDDKENASALGGSYFVDCGDDWKLFAHTDLGNVNMDVSIEEFIRIMPHVSEDGGVILGSKTTTAFVVDAITGRLIRVHYSSPDTTQASSSNESTDSIIQKSIMKQEKSDVVDKKPDKQLSFTRTDYLLTSFAANSNKVLWNVTVANIDVALLCQENPNSITGPPLSLHNDLRPKSSVDFDMPLSCQSKAAVHRLRGPYILDSLRIHGRQSEYRAPMLVLPPNEPLLPTSDKSRKSYPNNDFETEHTFSLSSTDQDVQIPGPQDVRKPNHKASVLAEGRIAFAIILVLILVIGFLMYRHHTLMVAMLRKQPDALNAKSSSSRRRRHRKSGKGYGIEDGNPEVDSEKGSMLNFNHLIEYNMEGRSIGKLFVSSKEIAKGSNGTIVLEGIYEGRKVAVKRLVRAHHDVAFKEIQNLIASDQHPNIVRWYGVEYDHDFVYLSLERCSCSLYDLIQMYSESFQKLGGKETQPLQAMTDYTGCLDSLKGVMQDIHLWRPNGYPSPYLLKLMRDIVAGLMHLHDLGIIHRDLKPHNVLIVKEKSLCGKLSDMGISRRLVGDMSSLGHHATGSGSSGWQAPEQLLLGRQTRAVDLFSLGCVLFFCITCGKHPFGEHLERDVNVAKNQVNLFLVEHIPEAVDLFSRLLNPVAELRPKASEVLRHPLFWNSEMRMSFLRDTSDRVELEDREVDSIILRALESKATVALNGKWDEKMEPAFITNIGRYRRYKYNGVRDLLRVIRNKLNHYRELPKEIQTLLGSVPEGFDDYFASRFPKLLMEVYNVMCHYCKEEEWFLKYLHH</sequence>
<protein>
    <recommendedName>
        <fullName evidence="2">non-specific serine/threonine protein kinase</fullName>
        <ecNumber evidence="2">2.7.11.1</ecNumber>
    </recommendedName>
</protein>
<dbReference type="InterPro" id="IPR011009">
    <property type="entry name" value="Kinase-like_dom_sf"/>
</dbReference>
<dbReference type="GO" id="GO:0004521">
    <property type="term" value="F:RNA endonuclease activity"/>
    <property type="evidence" value="ECO:0007669"/>
    <property type="project" value="InterPro"/>
</dbReference>
<evidence type="ECO:0000256" key="14">
    <source>
        <dbReference type="ARBA" id="ARBA00022989"/>
    </source>
</evidence>
<keyword evidence="15" id="KW-0805">Transcription regulation</keyword>
<dbReference type="PROSITE" id="PS00108">
    <property type="entry name" value="PROTEIN_KINASE_ST"/>
    <property type="match status" value="1"/>
</dbReference>
<dbReference type="PANTHER" id="PTHR13954">
    <property type="entry name" value="IRE1-RELATED"/>
    <property type="match status" value="1"/>
</dbReference>
<evidence type="ECO:0000256" key="6">
    <source>
        <dbReference type="ARBA" id="ARBA00022692"/>
    </source>
</evidence>
<dbReference type="InterPro" id="IPR008271">
    <property type="entry name" value="Ser/Thr_kinase_AS"/>
</dbReference>
<dbReference type="FunFam" id="3.30.200.20:FF:000077">
    <property type="entry name" value="Putative Serine/threonine-protein kinase/endoribonuclease IRE1"/>
    <property type="match status" value="1"/>
</dbReference>
<comment type="caution">
    <text evidence="31">The sequence shown here is derived from an EMBL/GenBank/DDBJ whole genome shotgun (WGS) entry which is preliminary data.</text>
</comment>
<dbReference type="InterPro" id="IPR011047">
    <property type="entry name" value="Quinoprotein_ADH-like_sf"/>
</dbReference>
<comment type="catalytic activity">
    <reaction evidence="23">
        <text>L-threonyl-[protein] + ATP = O-phospho-L-threonyl-[protein] + ADP + H(+)</text>
        <dbReference type="Rhea" id="RHEA:46608"/>
        <dbReference type="Rhea" id="RHEA-COMP:11060"/>
        <dbReference type="Rhea" id="RHEA-COMP:11605"/>
        <dbReference type="ChEBI" id="CHEBI:15378"/>
        <dbReference type="ChEBI" id="CHEBI:30013"/>
        <dbReference type="ChEBI" id="CHEBI:30616"/>
        <dbReference type="ChEBI" id="CHEBI:61977"/>
        <dbReference type="ChEBI" id="CHEBI:456216"/>
        <dbReference type="EC" id="2.7.11.1"/>
    </reaction>
</comment>
<dbReference type="GO" id="GO:0016787">
    <property type="term" value="F:hydrolase activity"/>
    <property type="evidence" value="ECO:0007669"/>
    <property type="project" value="UniProtKB-KW"/>
</dbReference>
<evidence type="ECO:0000256" key="10">
    <source>
        <dbReference type="ARBA" id="ARBA00022801"/>
    </source>
</evidence>
<dbReference type="Gene3D" id="1.20.1440.180">
    <property type="entry name" value="KEN domain"/>
    <property type="match status" value="1"/>
</dbReference>
<keyword evidence="14 27" id="KW-1133">Transmembrane helix</keyword>
<keyword evidence="6 27" id="KW-0812">Transmembrane</keyword>
<evidence type="ECO:0000256" key="5">
    <source>
        <dbReference type="ARBA" id="ARBA00022679"/>
    </source>
</evidence>
<evidence type="ECO:0000256" key="12">
    <source>
        <dbReference type="ARBA" id="ARBA00022840"/>
    </source>
</evidence>
<evidence type="ECO:0000256" key="9">
    <source>
        <dbReference type="ARBA" id="ARBA00022777"/>
    </source>
</evidence>
<evidence type="ECO:0000256" key="28">
    <source>
        <dbReference type="SAM" id="SignalP"/>
    </source>
</evidence>
<evidence type="ECO:0000259" key="29">
    <source>
        <dbReference type="PROSITE" id="PS50011"/>
    </source>
</evidence>
<dbReference type="GO" id="GO:0042742">
    <property type="term" value="P:defense response to bacterium"/>
    <property type="evidence" value="ECO:0007669"/>
    <property type="project" value="UniProtKB-ARBA"/>
</dbReference>
<evidence type="ECO:0000256" key="3">
    <source>
        <dbReference type="ARBA" id="ARBA00022527"/>
    </source>
</evidence>
<keyword evidence="18" id="KW-0804">Transcription</keyword>
<dbReference type="Gene3D" id="3.30.200.20">
    <property type="entry name" value="Phosphorylase Kinase, domain 1"/>
    <property type="match status" value="1"/>
</dbReference>
<dbReference type="GO" id="GO:0002376">
    <property type="term" value="P:immune system process"/>
    <property type="evidence" value="ECO:0007669"/>
    <property type="project" value="UniProtKB-KW"/>
</dbReference>
<evidence type="ECO:0000256" key="13">
    <source>
        <dbReference type="ARBA" id="ARBA00022859"/>
    </source>
</evidence>
<dbReference type="Gene3D" id="1.10.510.10">
    <property type="entry name" value="Transferase(Phosphotransferase) domain 1"/>
    <property type="match status" value="1"/>
</dbReference>
<name>A0AA38TWV6_9ASTR</name>
<evidence type="ECO:0000256" key="23">
    <source>
        <dbReference type="ARBA" id="ARBA00047899"/>
    </source>
</evidence>
<dbReference type="SMART" id="SM00220">
    <property type="entry name" value="S_TKc"/>
    <property type="match status" value="1"/>
</dbReference>
<keyword evidence="19" id="KW-0325">Glycoprotein</keyword>
<evidence type="ECO:0000256" key="8">
    <source>
        <dbReference type="ARBA" id="ARBA00022741"/>
    </source>
</evidence>
<dbReference type="EMBL" id="JARYMX010000001">
    <property type="protein sequence ID" value="KAJ9564633.1"/>
    <property type="molecule type" value="Genomic_DNA"/>
</dbReference>
<keyword evidence="10" id="KW-0378">Hydrolase</keyword>
<evidence type="ECO:0000256" key="25">
    <source>
        <dbReference type="ARBA" id="ARBA00065357"/>
    </source>
</evidence>
<dbReference type="SMART" id="SM00580">
    <property type="entry name" value="PUG"/>
    <property type="match status" value="1"/>
</dbReference>
<feature type="region of interest" description="Disordered" evidence="26">
    <location>
        <begin position="404"/>
        <end position="432"/>
    </location>
</feature>
<dbReference type="GO" id="GO:0006397">
    <property type="term" value="P:mRNA processing"/>
    <property type="evidence" value="ECO:0007669"/>
    <property type="project" value="UniProtKB-KW"/>
</dbReference>
<evidence type="ECO:0000259" key="30">
    <source>
        <dbReference type="PROSITE" id="PS51392"/>
    </source>
</evidence>
<evidence type="ECO:0000256" key="11">
    <source>
        <dbReference type="ARBA" id="ARBA00022824"/>
    </source>
</evidence>
<dbReference type="SUPFAM" id="SSF56112">
    <property type="entry name" value="Protein kinase-like (PK-like)"/>
    <property type="match status" value="1"/>
</dbReference>
<keyword evidence="21" id="KW-0834">Unfolded protein response</keyword>
<keyword evidence="4" id="KW-0507">mRNA processing</keyword>
<comment type="catalytic activity">
    <reaction evidence="24">
        <text>L-seryl-[protein] + ATP = O-phospho-L-seryl-[protein] + ADP + H(+)</text>
        <dbReference type="Rhea" id="RHEA:17989"/>
        <dbReference type="Rhea" id="RHEA-COMP:9863"/>
        <dbReference type="Rhea" id="RHEA-COMP:11604"/>
        <dbReference type="ChEBI" id="CHEBI:15378"/>
        <dbReference type="ChEBI" id="CHEBI:29999"/>
        <dbReference type="ChEBI" id="CHEBI:30616"/>
        <dbReference type="ChEBI" id="CHEBI:83421"/>
        <dbReference type="ChEBI" id="CHEBI:456216"/>
        <dbReference type="EC" id="2.7.11.1"/>
    </reaction>
</comment>
<dbReference type="GO" id="GO:0008380">
    <property type="term" value="P:RNA splicing"/>
    <property type="evidence" value="ECO:0007669"/>
    <property type="project" value="UniProtKB-KW"/>
</dbReference>
<gene>
    <name evidence="31" type="ORF">OSB04_000599</name>
</gene>
<evidence type="ECO:0000256" key="27">
    <source>
        <dbReference type="SAM" id="Phobius"/>
    </source>
</evidence>
<dbReference type="Pfam" id="PF06479">
    <property type="entry name" value="Ribonuc_2-5A"/>
    <property type="match status" value="1"/>
</dbReference>
<dbReference type="Pfam" id="PF00069">
    <property type="entry name" value="Pkinase"/>
    <property type="match status" value="1"/>
</dbReference>
<accession>A0AA38TWV6</accession>
<dbReference type="GO" id="GO:0036498">
    <property type="term" value="P:IRE1-mediated unfolded protein response"/>
    <property type="evidence" value="ECO:0007669"/>
    <property type="project" value="TreeGrafter"/>
</dbReference>
<evidence type="ECO:0000313" key="31">
    <source>
        <dbReference type="EMBL" id="KAJ9564633.1"/>
    </source>
</evidence>
<dbReference type="InterPro" id="IPR000719">
    <property type="entry name" value="Prot_kinase_dom"/>
</dbReference>
<dbReference type="FunFam" id="1.20.1440.180:FF:000002">
    <property type="entry name" value="Serine/threonine-protein kinase/endoribonuclease IRE1"/>
    <property type="match status" value="1"/>
</dbReference>
<dbReference type="GO" id="GO:0005524">
    <property type="term" value="F:ATP binding"/>
    <property type="evidence" value="ECO:0007669"/>
    <property type="project" value="UniProtKB-KW"/>
</dbReference>
<keyword evidence="8" id="KW-0547">Nucleotide-binding</keyword>
<feature type="domain" description="KEN" evidence="30">
    <location>
        <begin position="753"/>
        <end position="884"/>
    </location>
</feature>
<feature type="compositionally biased region" description="Basic residues" evidence="26">
    <location>
        <begin position="411"/>
        <end position="421"/>
    </location>
</feature>
<evidence type="ECO:0000256" key="15">
    <source>
        <dbReference type="ARBA" id="ARBA00023015"/>
    </source>
</evidence>
<evidence type="ECO:0000256" key="19">
    <source>
        <dbReference type="ARBA" id="ARBA00023180"/>
    </source>
</evidence>
<dbReference type="GO" id="GO:1990604">
    <property type="term" value="C:IRE1-TRAF2-ASK1 complex"/>
    <property type="evidence" value="ECO:0007669"/>
    <property type="project" value="TreeGrafter"/>
</dbReference>
<keyword evidence="3" id="KW-0723">Serine/threonine-protein kinase</keyword>